<evidence type="ECO:0000313" key="2">
    <source>
        <dbReference type="EMBL" id="KAL3784391.1"/>
    </source>
</evidence>
<evidence type="ECO:0000313" key="3">
    <source>
        <dbReference type="Proteomes" id="UP001530400"/>
    </source>
</evidence>
<proteinExistence type="inferred from homology"/>
<dbReference type="PANTHER" id="PTHR33768:SF3">
    <property type="entry name" value="MIP11318P"/>
    <property type="match status" value="1"/>
</dbReference>
<protein>
    <recommendedName>
        <fullName evidence="4">Cilia- and flagella-associated protein 97</fullName>
    </recommendedName>
</protein>
<comment type="caution">
    <text evidence="2">The sequence shown here is derived from an EMBL/GenBank/DDBJ whole genome shotgun (WGS) entry which is preliminary data.</text>
</comment>
<dbReference type="InterPro" id="IPR038792">
    <property type="entry name" value="CFAP97D1/2"/>
</dbReference>
<keyword evidence="3" id="KW-1185">Reference proteome</keyword>
<name>A0ABD3P947_9STRA</name>
<accession>A0ABD3P947</accession>
<dbReference type="AlphaFoldDB" id="A0ABD3P947"/>
<dbReference type="PANTHER" id="PTHR33768">
    <property type="entry name" value="MIP11318P"/>
    <property type="match status" value="1"/>
</dbReference>
<evidence type="ECO:0008006" key="4">
    <source>
        <dbReference type="Google" id="ProtNLM"/>
    </source>
</evidence>
<gene>
    <name evidence="2" type="ORF">ACHAWO_012937</name>
</gene>
<dbReference type="EMBL" id="JALLPJ020000729">
    <property type="protein sequence ID" value="KAL3784391.1"/>
    <property type="molecule type" value="Genomic_DNA"/>
</dbReference>
<sequence>MERYIQKCQERHKQKVSHVFFMTVINSYLTLVSNLTRQSISQLRDMKCSIDNKCPRAATHLKTKAKKNALMEDRFAQIRTENRLLLEKMSHIMRTKGGIDCRNESVKYSHSLSKERRKRELARITKENQQILRRIQNAQPAYSHMKWEEEAMKSDKILENISEFKMRPGRKHRESPLDDDSIFGYMDYSIPE</sequence>
<reference evidence="2 3" key="1">
    <citation type="submission" date="2024-10" db="EMBL/GenBank/DDBJ databases">
        <title>Updated reference genomes for cyclostephanoid diatoms.</title>
        <authorList>
            <person name="Roberts W.R."/>
            <person name="Alverson A.J."/>
        </authorList>
    </citation>
    <scope>NUCLEOTIDE SEQUENCE [LARGE SCALE GENOMIC DNA]</scope>
    <source>
        <strain evidence="2 3">AJA010-31</strain>
    </source>
</reference>
<comment type="similarity">
    <text evidence="1">Belongs to the CFAP97 family.</text>
</comment>
<organism evidence="2 3">
    <name type="scientific">Cyclotella atomus</name>
    <dbReference type="NCBI Taxonomy" id="382360"/>
    <lineage>
        <taxon>Eukaryota</taxon>
        <taxon>Sar</taxon>
        <taxon>Stramenopiles</taxon>
        <taxon>Ochrophyta</taxon>
        <taxon>Bacillariophyta</taxon>
        <taxon>Coscinodiscophyceae</taxon>
        <taxon>Thalassiosirophycidae</taxon>
        <taxon>Stephanodiscales</taxon>
        <taxon>Stephanodiscaceae</taxon>
        <taxon>Cyclotella</taxon>
    </lineage>
</organism>
<dbReference type="Proteomes" id="UP001530400">
    <property type="component" value="Unassembled WGS sequence"/>
</dbReference>
<dbReference type="InterPro" id="IPR029488">
    <property type="entry name" value="Hmw/CFAP97"/>
</dbReference>
<evidence type="ECO:0000256" key="1">
    <source>
        <dbReference type="ARBA" id="ARBA00008315"/>
    </source>
</evidence>
<dbReference type="Pfam" id="PF13879">
    <property type="entry name" value="Hmw_CFAP97"/>
    <property type="match status" value="1"/>
</dbReference>